<protein>
    <submittedName>
        <fullName evidence="2">Putative ATPase</fullName>
    </submittedName>
</protein>
<dbReference type="SUPFAM" id="SSF48452">
    <property type="entry name" value="TPR-like"/>
    <property type="match status" value="1"/>
</dbReference>
<dbReference type="Gene3D" id="3.40.50.300">
    <property type="entry name" value="P-loop containing nucleotide triphosphate hydrolases"/>
    <property type="match status" value="1"/>
</dbReference>
<dbReference type="Pfam" id="PF13374">
    <property type="entry name" value="TPR_10"/>
    <property type="match status" value="1"/>
</dbReference>
<dbReference type="CDD" id="cd07302">
    <property type="entry name" value="CHD"/>
    <property type="match status" value="1"/>
</dbReference>
<dbReference type="InterPro" id="IPR003593">
    <property type="entry name" value="AAA+_ATPase"/>
</dbReference>
<dbReference type="OrthoDB" id="3691954at2"/>
<dbReference type="GO" id="GO:0035556">
    <property type="term" value="P:intracellular signal transduction"/>
    <property type="evidence" value="ECO:0007669"/>
    <property type="project" value="InterPro"/>
</dbReference>
<feature type="domain" description="Guanylate cyclase" evidence="1">
    <location>
        <begin position="29"/>
        <end position="141"/>
    </location>
</feature>
<dbReference type="EMBL" id="RKRA01000001">
    <property type="protein sequence ID" value="RPF28849.1"/>
    <property type="molecule type" value="Genomic_DNA"/>
</dbReference>
<dbReference type="GO" id="GO:0009190">
    <property type="term" value="P:cyclic nucleotide biosynthetic process"/>
    <property type="evidence" value="ECO:0007669"/>
    <property type="project" value="InterPro"/>
</dbReference>
<dbReference type="Pfam" id="PF13424">
    <property type="entry name" value="TPR_12"/>
    <property type="match status" value="1"/>
</dbReference>
<name>A0A3N4Z637_9MICO</name>
<sequence>MAPGPVDGRGHGVANRGVAVTHLPEGTVSMLFTDIEGSTAVLRDLGPRYAEVLSLQRSIVRAAVGRHDGHEMGTEGDSFFVTFASAADAVAAAREAQRELTAATWPGGVQVRVRMGLHTGEPVRHEDGYVGLDVHRAARVCGAAHGGQVLLTEATWQLVRGDGGARAADVGAHRLKDLPHPERLFQLLDDDLPADFPPPRSLGSGSNVPVPRTSLVGREAELADLTRLVTGGPGAVVTLTGPAGVGKSRLAMAVAASLEAAFPDGVYFVSLAAVRTGKVMWTTVAETVGLAGAELTPEMVLAHLAPRRVLLVLDNLEQIPDAAEVVRALADAGPRVLATSRRALHVVGEHEHPLDPLAVPGPGRPVAGSPAVTLFAERARLVRPGFAVGPDNAEDVAAICRRLDGLPLAIELVAARAKLLGPRAMRARLDQSLGIAASEAGRPGRQRTLRDAVAWSYDLLDPARQRALRHLSVFEGEFDLDDVAALLGDEDDPLDTVAALMDVNLVVVAEGPDGEPRVRLLRTIADFGRERLAEAGEAPDVRRRHAEHFLAIVEREVPRLRGPEYLRARGRIEDRLSNLRGALRWALGAGPDGSPRALGLALRLCEELGWFWYGCGYQAEGRRWLAQAVQVASDVESADLVGALHGLGVLLLEHGEVPAARELLTECLEYWRRTGDDAGVARELNALGVVHRVLSEPDQARELLTEAAAVAERVGDRIRQCSAMSNLALVHLDTGRPAEALEIFHRVLRHTLELDDRWGIAVTRVNIAGTHLHERRTDDAAAVLRRHGREIASMGDVDLTAIVVEHAAVVAAQRGRARAAARLVGAAGEMRARADLPLPAPDRAWFAAAVGEVREGHGDWDRDRAAGAELDADAAVDEALVLVDAPAGSGRGDGEGTDSR</sequence>
<dbReference type="Pfam" id="PF13191">
    <property type="entry name" value="AAA_16"/>
    <property type="match status" value="1"/>
</dbReference>
<dbReference type="Gene3D" id="1.25.40.10">
    <property type="entry name" value="Tetratricopeptide repeat domain"/>
    <property type="match status" value="1"/>
</dbReference>
<dbReference type="Gene3D" id="3.30.70.1230">
    <property type="entry name" value="Nucleotide cyclase"/>
    <property type="match status" value="1"/>
</dbReference>
<dbReference type="InterPro" id="IPR058852">
    <property type="entry name" value="HTH_77"/>
</dbReference>
<dbReference type="SMART" id="SM00044">
    <property type="entry name" value="CYCc"/>
    <property type="match status" value="1"/>
</dbReference>
<accession>A0A3N4Z637</accession>
<dbReference type="SUPFAM" id="SSF52540">
    <property type="entry name" value="P-loop containing nucleoside triphosphate hydrolases"/>
    <property type="match status" value="1"/>
</dbReference>
<dbReference type="PRINTS" id="PR00364">
    <property type="entry name" value="DISEASERSIST"/>
</dbReference>
<dbReference type="InterPro" id="IPR029787">
    <property type="entry name" value="Nucleotide_cyclase"/>
</dbReference>
<comment type="caution">
    <text evidence="2">The sequence shown here is derived from an EMBL/GenBank/DDBJ whole genome shotgun (WGS) entry which is preliminary data.</text>
</comment>
<keyword evidence="3" id="KW-1185">Reference proteome</keyword>
<dbReference type="InterPro" id="IPR001054">
    <property type="entry name" value="A/G_cyclase"/>
</dbReference>
<dbReference type="PROSITE" id="PS50125">
    <property type="entry name" value="GUANYLATE_CYCLASE_2"/>
    <property type="match status" value="1"/>
</dbReference>
<dbReference type="InterPro" id="IPR011990">
    <property type="entry name" value="TPR-like_helical_dom_sf"/>
</dbReference>
<evidence type="ECO:0000259" key="1">
    <source>
        <dbReference type="PROSITE" id="PS50125"/>
    </source>
</evidence>
<dbReference type="PANTHER" id="PTHR47691:SF3">
    <property type="entry name" value="HTH-TYPE TRANSCRIPTIONAL REGULATOR RV0890C-RELATED"/>
    <property type="match status" value="1"/>
</dbReference>
<organism evidence="2 3">
    <name type="scientific">Georgenia muralis</name>
    <dbReference type="NCBI Taxonomy" id="154117"/>
    <lineage>
        <taxon>Bacteria</taxon>
        <taxon>Bacillati</taxon>
        <taxon>Actinomycetota</taxon>
        <taxon>Actinomycetes</taxon>
        <taxon>Micrococcales</taxon>
        <taxon>Bogoriellaceae</taxon>
        <taxon>Georgenia</taxon>
    </lineage>
</organism>
<dbReference type="Proteomes" id="UP000280726">
    <property type="component" value="Unassembled WGS sequence"/>
</dbReference>
<dbReference type="GO" id="GO:0004016">
    <property type="term" value="F:adenylate cyclase activity"/>
    <property type="evidence" value="ECO:0007669"/>
    <property type="project" value="UniProtKB-ARBA"/>
</dbReference>
<dbReference type="InterPro" id="IPR019734">
    <property type="entry name" value="TPR_rpt"/>
</dbReference>
<dbReference type="Pfam" id="PF25872">
    <property type="entry name" value="HTH_77"/>
    <property type="match status" value="1"/>
</dbReference>
<gene>
    <name evidence="2" type="ORF">EDD32_3395</name>
</gene>
<dbReference type="PANTHER" id="PTHR47691">
    <property type="entry name" value="REGULATOR-RELATED"/>
    <property type="match status" value="1"/>
</dbReference>
<dbReference type="InterPro" id="IPR027417">
    <property type="entry name" value="P-loop_NTPase"/>
</dbReference>
<dbReference type="InterPro" id="IPR041664">
    <property type="entry name" value="AAA_16"/>
</dbReference>
<reference evidence="2 3" key="1">
    <citation type="submission" date="2018-11" db="EMBL/GenBank/DDBJ databases">
        <title>Sequencing the genomes of 1000 actinobacteria strains.</title>
        <authorList>
            <person name="Klenk H.-P."/>
        </authorList>
    </citation>
    <scope>NUCLEOTIDE SEQUENCE [LARGE SCALE GENOMIC DNA]</scope>
    <source>
        <strain evidence="2 3">DSM 14418</strain>
    </source>
</reference>
<dbReference type="Pfam" id="PF00211">
    <property type="entry name" value="Guanylate_cyc"/>
    <property type="match status" value="1"/>
</dbReference>
<dbReference type="SMART" id="SM00028">
    <property type="entry name" value="TPR"/>
    <property type="match status" value="3"/>
</dbReference>
<dbReference type="SMART" id="SM00382">
    <property type="entry name" value="AAA"/>
    <property type="match status" value="1"/>
</dbReference>
<evidence type="ECO:0000313" key="3">
    <source>
        <dbReference type="Proteomes" id="UP000280726"/>
    </source>
</evidence>
<dbReference type="AlphaFoldDB" id="A0A3N4Z637"/>
<dbReference type="SUPFAM" id="SSF55073">
    <property type="entry name" value="Nucleotide cyclase"/>
    <property type="match status" value="1"/>
</dbReference>
<proteinExistence type="predicted"/>
<evidence type="ECO:0000313" key="2">
    <source>
        <dbReference type="EMBL" id="RPF28849.1"/>
    </source>
</evidence>